<dbReference type="RefSeq" id="WP_146325153.1">
    <property type="nucleotide sequence ID" value="NZ_BAABLR010000068.1"/>
</dbReference>
<dbReference type="PROSITE" id="PS51257">
    <property type="entry name" value="PROKAR_LIPOPROTEIN"/>
    <property type="match status" value="1"/>
</dbReference>
<dbReference type="AlphaFoldDB" id="A0A5C5UAX9"/>
<evidence type="ECO:0000313" key="2">
    <source>
        <dbReference type="EMBL" id="TWT23067.1"/>
    </source>
</evidence>
<evidence type="ECO:0000256" key="1">
    <source>
        <dbReference type="SAM" id="SignalP"/>
    </source>
</evidence>
<keyword evidence="1" id="KW-0732">Signal</keyword>
<reference evidence="2 3" key="1">
    <citation type="submission" date="2019-08" db="EMBL/GenBank/DDBJ databases">
        <authorList>
            <person name="Lei W."/>
        </authorList>
    </citation>
    <scope>NUCLEOTIDE SEQUENCE [LARGE SCALE GENOMIC DNA]</scope>
    <source>
        <strain evidence="2 3">CCUG 58627</strain>
    </source>
</reference>
<comment type="caution">
    <text evidence="2">The sequence shown here is derived from an EMBL/GenBank/DDBJ whole genome shotgun (WGS) entry which is preliminary data.</text>
</comment>
<dbReference type="InterPro" id="IPR029058">
    <property type="entry name" value="AB_hydrolase_fold"/>
</dbReference>
<feature type="chain" id="PRO_5038809766" description="Dienelactone hydrolase domain-containing protein" evidence="1">
    <location>
        <begin position="26"/>
        <end position="525"/>
    </location>
</feature>
<dbReference type="Proteomes" id="UP000320791">
    <property type="component" value="Unassembled WGS sequence"/>
</dbReference>
<keyword evidence="3" id="KW-1185">Reference proteome</keyword>
<proteinExistence type="predicted"/>
<accession>A0A5C5UAX9</accession>
<dbReference type="EMBL" id="VOHM01000023">
    <property type="protein sequence ID" value="TWT23067.1"/>
    <property type="molecule type" value="Genomic_DNA"/>
</dbReference>
<protein>
    <recommendedName>
        <fullName evidence="4">Dienelactone hydrolase domain-containing protein</fullName>
    </recommendedName>
</protein>
<evidence type="ECO:0008006" key="4">
    <source>
        <dbReference type="Google" id="ProtNLM"/>
    </source>
</evidence>
<name>A0A5C5UAX9_9CORY</name>
<gene>
    <name evidence="2" type="ORF">FRX94_10040</name>
</gene>
<sequence>MRLRGRRFQQIFAVTIVACAFGLSACDSDGGSSPTIAEPVVEGPHAAADRKVAPRTETENAAGTATIIDVDFGNVSEVGFSAPARGVVVVPKQANGPMPVVVMSHLRAPNCADGIFAYPCTEGIGEHRFDRGMTYLGEALAEQGYVSVIPDFGGVFIGVDVSDTYDQNKMWKAVVSRFMEGLKQDSNGFPQPVDLDSVGLVLHSRSAAMVDSAVDVFGEGKVKSVFTYGAAYDTFDLEHISPAPPDIPYLGLVGEGDSDVGASANLWLGHHLLDQRKQPASVVTLPGFGHMLINREAAAAGIGGMIGCDVRECPDAAEHERIVSALAADWLNATVRGAASILTVSAAQPLPNKVADVEARWLASTPEALAHIGPNEFRPVDGGTAQVCVNADPMNPEPVEQGCAVAERGVVNIVAEVNYITDGHADVNVAGARGMAVHVSPSGTYDAAGTAITVTLRLRDGNQFEYAIPETDPALVDRYSEFDNGVYQLGTVRVPLAEAVTDGEIESLRVTSAGRPVELRGVDFW</sequence>
<evidence type="ECO:0000313" key="3">
    <source>
        <dbReference type="Proteomes" id="UP000320791"/>
    </source>
</evidence>
<dbReference type="Gene3D" id="3.40.50.1820">
    <property type="entry name" value="alpha/beta hydrolase"/>
    <property type="match status" value="1"/>
</dbReference>
<feature type="signal peptide" evidence="1">
    <location>
        <begin position="1"/>
        <end position="25"/>
    </location>
</feature>
<dbReference type="SUPFAM" id="SSF53474">
    <property type="entry name" value="alpha/beta-Hydrolases"/>
    <property type="match status" value="1"/>
</dbReference>
<organism evidence="2 3">
    <name type="scientific">Corynebacterium canis</name>
    <dbReference type="NCBI Taxonomy" id="679663"/>
    <lineage>
        <taxon>Bacteria</taxon>
        <taxon>Bacillati</taxon>
        <taxon>Actinomycetota</taxon>
        <taxon>Actinomycetes</taxon>
        <taxon>Mycobacteriales</taxon>
        <taxon>Corynebacteriaceae</taxon>
        <taxon>Corynebacterium</taxon>
    </lineage>
</organism>
<dbReference type="OrthoDB" id="9808543at2"/>